<dbReference type="Gene3D" id="1.50.10.20">
    <property type="match status" value="1"/>
</dbReference>
<dbReference type="Pfam" id="PF09492">
    <property type="entry name" value="Pec_lyase"/>
    <property type="match status" value="1"/>
</dbReference>
<reference evidence="2 3" key="1">
    <citation type="submission" date="2019-08" db="EMBL/GenBank/DDBJ databases">
        <authorList>
            <person name="Shi S."/>
        </authorList>
    </citation>
    <scope>NUCLEOTIDE SEQUENCE [LARGE SCALE GENOMIC DNA]</scope>
    <source>
        <strain evidence="2 3">GY10130</strain>
    </source>
</reference>
<dbReference type="Proteomes" id="UP000321926">
    <property type="component" value="Unassembled WGS sequence"/>
</dbReference>
<accession>A0A5C8K7G8</accession>
<dbReference type="EMBL" id="VRTY01000041">
    <property type="protein sequence ID" value="TXK45751.1"/>
    <property type="molecule type" value="Genomic_DNA"/>
</dbReference>
<keyword evidence="2" id="KW-0456">Lyase</keyword>
<evidence type="ECO:0000313" key="3">
    <source>
        <dbReference type="Proteomes" id="UP000321926"/>
    </source>
</evidence>
<protein>
    <submittedName>
        <fullName evidence="2">Pectate lyase</fullName>
        <ecNumber evidence="2">4.2.2.2</ecNumber>
    </submittedName>
</protein>
<feature type="chain" id="PRO_5022661650" evidence="1">
    <location>
        <begin position="27"/>
        <end position="355"/>
    </location>
</feature>
<feature type="signal peptide" evidence="1">
    <location>
        <begin position="1"/>
        <end position="26"/>
    </location>
</feature>
<dbReference type="GO" id="GO:0030570">
    <property type="term" value="F:pectate lyase activity"/>
    <property type="evidence" value="ECO:0007669"/>
    <property type="project" value="UniProtKB-EC"/>
</dbReference>
<evidence type="ECO:0000313" key="2">
    <source>
        <dbReference type="EMBL" id="TXK45751.1"/>
    </source>
</evidence>
<dbReference type="EC" id="4.2.2.2" evidence="2"/>
<comment type="caution">
    <text evidence="2">The sequence shown here is derived from an EMBL/GenBank/DDBJ whole genome shotgun (WGS) entry which is preliminary data.</text>
</comment>
<name>A0A5C8K7G8_9BACT</name>
<evidence type="ECO:0000256" key="1">
    <source>
        <dbReference type="SAM" id="SignalP"/>
    </source>
</evidence>
<organism evidence="2 3">
    <name type="scientific">Pontibacter qinzhouensis</name>
    <dbReference type="NCBI Taxonomy" id="2603253"/>
    <lineage>
        <taxon>Bacteria</taxon>
        <taxon>Pseudomonadati</taxon>
        <taxon>Bacteroidota</taxon>
        <taxon>Cytophagia</taxon>
        <taxon>Cytophagales</taxon>
        <taxon>Hymenobacteraceae</taxon>
        <taxon>Pontibacter</taxon>
    </lineage>
</organism>
<dbReference type="InterPro" id="IPR012669">
    <property type="entry name" value="Pectate_lyase"/>
</dbReference>
<sequence length="355" mass="40251">MNRTFFFLLLWAGLHLWTVSTGNATALNYQQGTAKTDAVAENMLLYQRESGGWPKAVNNKAVNYTVTLTSAQKNALKAGFTSKDATIDNNATSKEIWHLAKAYKETENSRYLTAAKKGLEYLLRAQYPNGGWPQFYPDTSHYRQQVTFNDHAMVNVLKVMRDVNRGNGAMAAFSEYKEQAGKAEERGIACILKTQQKRNGKLTAWAAQYDHKTLKPATARSYELPGIALSESVEIVRFLMGVENPTPEIIAAVTGAKAWFDEVKIKDYTRKRMDAPAEASGRDVVFVAEKGAEIWARFYDFDTNKPFFSGRDGVKKNSLAEIENERRIGYAWYGTWPAESFAKEYPEWLQKWRKK</sequence>
<keyword evidence="3" id="KW-1185">Reference proteome</keyword>
<keyword evidence="1" id="KW-0732">Signal</keyword>
<dbReference type="NCBIfam" id="TIGR02474">
    <property type="entry name" value="pec_lyase"/>
    <property type="match status" value="1"/>
</dbReference>
<dbReference type="OrthoDB" id="9804686at2"/>
<dbReference type="SUPFAM" id="SSF81853">
    <property type="entry name" value="Family 10 polysaccharide lyase"/>
    <property type="match status" value="1"/>
</dbReference>
<proteinExistence type="predicted"/>
<dbReference type="RefSeq" id="WP_147922006.1">
    <property type="nucleotide sequence ID" value="NZ_VRTY01000041.1"/>
</dbReference>
<dbReference type="AlphaFoldDB" id="A0A5C8K7G8"/>
<gene>
    <name evidence="2" type="primary">pelA</name>
    <name evidence="2" type="ORF">FVR03_12075</name>
</gene>